<dbReference type="RefSeq" id="WP_025443938.1">
    <property type="nucleotide sequence ID" value="NZ_AP024371.1"/>
</dbReference>
<feature type="domain" description="Gcp-like" evidence="1">
    <location>
        <begin position="37"/>
        <end position="123"/>
    </location>
</feature>
<dbReference type="NCBIfam" id="TIGR03725">
    <property type="entry name" value="T6A_YeaZ"/>
    <property type="match status" value="1"/>
</dbReference>
<evidence type="ECO:0000313" key="2">
    <source>
        <dbReference type="EMBL" id="ATQ16189.2"/>
    </source>
</evidence>
<accession>A0AAP9CGG3</accession>
<organism evidence="3 5">
    <name type="scientific">Borrelia miyamotoi</name>
    <dbReference type="NCBI Taxonomy" id="47466"/>
    <lineage>
        <taxon>Bacteria</taxon>
        <taxon>Pseudomonadati</taxon>
        <taxon>Spirochaetota</taxon>
        <taxon>Spirochaetia</taxon>
        <taxon>Spirochaetales</taxon>
        <taxon>Borreliaceae</taxon>
        <taxon>Borrelia</taxon>
    </lineage>
</organism>
<dbReference type="Proteomes" id="UP000291995">
    <property type="component" value="Chromosome"/>
</dbReference>
<evidence type="ECO:0000259" key="1">
    <source>
        <dbReference type="Pfam" id="PF00814"/>
    </source>
</evidence>
<dbReference type="SUPFAM" id="SSF53067">
    <property type="entry name" value="Actin-like ATPase domain"/>
    <property type="match status" value="1"/>
</dbReference>
<protein>
    <submittedName>
        <fullName evidence="3">tRNA (Adenosine(37)-N6)-threonylcarbamoyltransferase complex dimerization subunit type 1 TsaB</fullName>
        <ecNumber evidence="3">2.3.1.234</ecNumber>
    </submittedName>
</protein>
<evidence type="ECO:0000313" key="3">
    <source>
        <dbReference type="EMBL" id="QBK62372.2"/>
    </source>
</evidence>
<dbReference type="Pfam" id="PF00814">
    <property type="entry name" value="TsaD"/>
    <property type="match status" value="1"/>
</dbReference>
<dbReference type="Gene3D" id="3.30.420.40">
    <property type="match status" value="2"/>
</dbReference>
<dbReference type="InterPro" id="IPR000905">
    <property type="entry name" value="Gcp-like_dom"/>
</dbReference>
<dbReference type="GO" id="GO:0061711">
    <property type="term" value="F:tRNA N(6)-L-threonylcarbamoyladenine synthase activity"/>
    <property type="evidence" value="ECO:0007669"/>
    <property type="project" value="UniProtKB-EC"/>
</dbReference>
<reference evidence="5" key="1">
    <citation type="submission" date="2019-03" db="EMBL/GenBank/DDBJ databases">
        <title>Whole genome sequencing of Borrelia miyamotoi strains isolated at the Russian territory.</title>
        <authorList>
            <person name="Kuleshov K.V."/>
            <person name="Platonov A.E."/>
            <person name="Goptar I.A."/>
            <person name="Shipulin G.A."/>
            <person name="Markelov M.L."/>
            <person name="Koetsveld J."/>
            <person name="Kolyasnikova N.M."/>
            <person name="Sarksyan D.S."/>
            <person name="Toporkova M.G."/>
            <person name="Hovius J.W."/>
        </authorList>
    </citation>
    <scope>NUCLEOTIDE SEQUENCE [LARGE SCALE GENOMIC DNA]</scope>
    <source>
        <strain evidence="2">Yekat-1</strain>
        <strain evidence="5">Yekat-76</strain>
    </source>
</reference>
<gene>
    <name evidence="3" type="primary">tsaB</name>
    <name evidence="2" type="ORF">CNO13_03360</name>
    <name evidence="3" type="ORF">EZU67_03355</name>
</gene>
<evidence type="ECO:0000313" key="5">
    <source>
        <dbReference type="Proteomes" id="UP000291995"/>
    </source>
</evidence>
<dbReference type="EMBL" id="CP024333">
    <property type="protein sequence ID" value="ATQ16189.2"/>
    <property type="molecule type" value="Genomic_DNA"/>
</dbReference>
<dbReference type="GO" id="GO:0002949">
    <property type="term" value="P:tRNA threonylcarbamoyladenosine modification"/>
    <property type="evidence" value="ECO:0007669"/>
    <property type="project" value="InterPro"/>
</dbReference>
<dbReference type="AlphaFoldDB" id="A0AAP9CGG3"/>
<proteinExistence type="predicted"/>
<keyword evidence="4" id="KW-1185">Reference proteome</keyword>
<keyword evidence="3" id="KW-0808">Transferase</keyword>
<keyword evidence="3" id="KW-0012">Acyltransferase</keyword>
<dbReference type="InterPro" id="IPR022496">
    <property type="entry name" value="T6A_TsaB"/>
</dbReference>
<sequence length="222" mass="25247">MMNTLAIEYSYRTLLIYFEINDEVLSIVKYKDEINYSISVPKLFNDFVLENSIDLNQLDLLINSSGPGSFTGLRISLSFIKGLSLGLSVPFVNIPTFDVFARLVHTRADKLVLSFTAGRYFLGCYRDFRLCGGIFCFSESELFEYLDNLDSKFIIVGNGIEFVCEKLKNKFEIFSDLEPFGAVLTELGKLKYLERGRQGDDILSGPFYVRLSDAEINSHLLK</sequence>
<name>A0AAP9CGG3_9SPIR</name>
<dbReference type="GeneID" id="75117893"/>
<dbReference type="Proteomes" id="UP000230633">
    <property type="component" value="Chromosome"/>
</dbReference>
<dbReference type="EC" id="2.3.1.234" evidence="3"/>
<dbReference type="InterPro" id="IPR043129">
    <property type="entry name" value="ATPase_NBD"/>
</dbReference>
<evidence type="ECO:0000313" key="4">
    <source>
        <dbReference type="Proteomes" id="UP000230633"/>
    </source>
</evidence>
<dbReference type="EMBL" id="CP036557">
    <property type="protein sequence ID" value="QBK62372.2"/>
    <property type="molecule type" value="Genomic_DNA"/>
</dbReference>
<reference evidence="3" key="2">
    <citation type="submission" date="2022-12" db="EMBL/GenBank/DDBJ databases">
        <title>Whole genome sequencing of Borrelia miyamotoi strains isolated at the Russian territory.</title>
        <authorList>
            <person name="Kuleshov K.V."/>
            <person name="Platonov A.E."/>
            <person name="Goptar I.A."/>
            <person name="Shipulin G.A."/>
            <person name="Markelov M.L."/>
            <person name="Koetsveld J."/>
            <person name="Kolyasnikova N.M."/>
            <person name="Sarksyan D.S."/>
            <person name="Toporkova M.G."/>
            <person name="Hovius J.W."/>
        </authorList>
    </citation>
    <scope>NUCLEOTIDE SEQUENCE</scope>
    <source>
        <strain evidence="4">Yekat-1</strain>
        <strain evidence="3">Yekat-76</strain>
    </source>
</reference>